<accession>A0A1U7PMZ9</accession>
<feature type="coiled-coil region" evidence="5">
    <location>
        <begin position="64"/>
        <end position="98"/>
    </location>
</feature>
<evidence type="ECO:0000256" key="6">
    <source>
        <dbReference type="SAM" id="MobiDB-lite"/>
    </source>
</evidence>
<feature type="region of interest" description="Disordered" evidence="6">
    <location>
        <begin position="104"/>
        <end position="124"/>
    </location>
</feature>
<keyword evidence="3 7" id="KW-1133">Transmembrane helix</keyword>
<dbReference type="PANTHER" id="PTHR41335">
    <property type="entry name" value="MEMBRANE PROTEIN-RELATED"/>
    <property type="match status" value="1"/>
</dbReference>
<keyword evidence="5" id="KW-0175">Coiled coil</keyword>
<dbReference type="AlphaFoldDB" id="A0A1U7PMZ9"/>
<reference evidence="10" key="1">
    <citation type="submission" date="2017-01" db="EMBL/GenBank/DDBJ databases">
        <authorList>
            <person name="Varghese N."/>
            <person name="Submissions S."/>
        </authorList>
    </citation>
    <scope>NUCLEOTIDE SEQUENCE [LARGE SCALE GENOMIC DNA]</scope>
    <source>
        <strain evidence="10">MNA4</strain>
    </source>
</reference>
<feature type="compositionally biased region" description="Basic and acidic residues" evidence="6">
    <location>
        <begin position="106"/>
        <end position="124"/>
    </location>
</feature>
<evidence type="ECO:0000256" key="7">
    <source>
        <dbReference type="SAM" id="Phobius"/>
    </source>
</evidence>
<evidence type="ECO:0000256" key="5">
    <source>
        <dbReference type="SAM" id="Coils"/>
    </source>
</evidence>
<keyword evidence="4 7" id="KW-0472">Membrane</keyword>
<dbReference type="PANTHER" id="PTHR41335:SF1">
    <property type="entry name" value="MEMBRANE PROTEIN"/>
    <property type="match status" value="1"/>
</dbReference>
<dbReference type="GO" id="GO:0005886">
    <property type="term" value="C:plasma membrane"/>
    <property type="evidence" value="ECO:0007669"/>
    <property type="project" value="InterPro"/>
</dbReference>
<dbReference type="InterPro" id="IPR010445">
    <property type="entry name" value="LapA_dom"/>
</dbReference>
<organism evidence="9 10">
    <name type="scientific">Edaphobacillus lindanitolerans</name>
    <dbReference type="NCBI Taxonomy" id="550447"/>
    <lineage>
        <taxon>Bacteria</taxon>
        <taxon>Bacillati</taxon>
        <taxon>Bacillota</taxon>
        <taxon>Bacilli</taxon>
        <taxon>Bacillales</taxon>
        <taxon>Bacillaceae</taxon>
        <taxon>Edaphobacillus</taxon>
    </lineage>
</organism>
<feature type="domain" description="Lipopolysaccharide assembly protein A" evidence="8">
    <location>
        <begin position="24"/>
        <end position="84"/>
    </location>
</feature>
<dbReference type="RefSeq" id="WP_076757812.1">
    <property type="nucleotide sequence ID" value="NZ_FTPL01000002.1"/>
</dbReference>
<keyword evidence="1" id="KW-1003">Cell membrane</keyword>
<evidence type="ECO:0000256" key="4">
    <source>
        <dbReference type="ARBA" id="ARBA00023136"/>
    </source>
</evidence>
<sequence>MKSQWALLLGLVFAIIVAWFAIVNVEAVPVNWVFGTSDWPLILVILASALLGAAASGLIAMFRAVVMQRKIRGLEKEVNEKELKIAEQQNEIASLQQYASAFADTEAERRSAAGDDGPDKPLEK</sequence>
<evidence type="ECO:0000256" key="2">
    <source>
        <dbReference type="ARBA" id="ARBA00022692"/>
    </source>
</evidence>
<dbReference type="STRING" id="550447.SAMN05428946_1556"/>
<evidence type="ECO:0000313" key="10">
    <source>
        <dbReference type="Proteomes" id="UP000187550"/>
    </source>
</evidence>
<protein>
    <submittedName>
        <fullName evidence="9">Uncharacterized integral membrane protein</fullName>
    </submittedName>
</protein>
<dbReference type="Pfam" id="PF06305">
    <property type="entry name" value="LapA_dom"/>
    <property type="match status" value="1"/>
</dbReference>
<evidence type="ECO:0000256" key="3">
    <source>
        <dbReference type="ARBA" id="ARBA00022989"/>
    </source>
</evidence>
<evidence type="ECO:0000256" key="1">
    <source>
        <dbReference type="ARBA" id="ARBA00022475"/>
    </source>
</evidence>
<dbReference type="OrthoDB" id="2990728at2"/>
<feature type="transmembrane region" description="Helical" evidence="7">
    <location>
        <begin position="43"/>
        <end position="66"/>
    </location>
</feature>
<name>A0A1U7PMZ9_9BACI</name>
<keyword evidence="2 7" id="KW-0812">Transmembrane</keyword>
<evidence type="ECO:0000259" key="8">
    <source>
        <dbReference type="Pfam" id="PF06305"/>
    </source>
</evidence>
<keyword evidence="10" id="KW-1185">Reference proteome</keyword>
<dbReference type="EMBL" id="FTPL01000002">
    <property type="protein sequence ID" value="SIT82862.1"/>
    <property type="molecule type" value="Genomic_DNA"/>
</dbReference>
<gene>
    <name evidence="9" type="ORF">SAMN05428946_1556</name>
</gene>
<proteinExistence type="predicted"/>
<dbReference type="Proteomes" id="UP000187550">
    <property type="component" value="Unassembled WGS sequence"/>
</dbReference>
<evidence type="ECO:0000313" key="9">
    <source>
        <dbReference type="EMBL" id="SIT82862.1"/>
    </source>
</evidence>